<protein>
    <submittedName>
        <fullName evidence="1">Uncharacterized protein</fullName>
    </submittedName>
</protein>
<dbReference type="EnsemblMetazoa" id="Aqu2.1.44285_001">
    <property type="protein sequence ID" value="Aqu2.1.44285_001"/>
    <property type="gene ID" value="Aqu2.1.44285"/>
</dbReference>
<reference evidence="1" key="1">
    <citation type="submission" date="2017-05" db="UniProtKB">
        <authorList>
            <consortium name="EnsemblMetazoa"/>
        </authorList>
    </citation>
    <scope>IDENTIFICATION</scope>
</reference>
<evidence type="ECO:0000313" key="1">
    <source>
        <dbReference type="EnsemblMetazoa" id="Aqu2.1.44285_001"/>
    </source>
</evidence>
<organism evidence="1">
    <name type="scientific">Amphimedon queenslandica</name>
    <name type="common">Sponge</name>
    <dbReference type="NCBI Taxonomy" id="400682"/>
    <lineage>
        <taxon>Eukaryota</taxon>
        <taxon>Metazoa</taxon>
        <taxon>Porifera</taxon>
        <taxon>Demospongiae</taxon>
        <taxon>Heteroscleromorpha</taxon>
        <taxon>Haplosclerida</taxon>
        <taxon>Niphatidae</taxon>
        <taxon>Amphimedon</taxon>
    </lineage>
</organism>
<sequence length="48" mass="5684">MAQSQRELYNFSIYYRPITNSNFYAALVLKTSLFASSCRCYLATRYAW</sequence>
<name>A0A1X7VWP6_AMPQE</name>
<proteinExistence type="predicted"/>
<accession>A0A1X7VWP6</accession>
<dbReference type="InParanoid" id="A0A1X7VWP6"/>
<dbReference type="AlphaFoldDB" id="A0A1X7VWP6"/>